<evidence type="ECO:0000256" key="1">
    <source>
        <dbReference type="SAM" id="Phobius"/>
    </source>
</evidence>
<keyword evidence="1" id="KW-1133">Transmembrane helix</keyword>
<dbReference type="EMBL" id="JQCQ01000004">
    <property type="protein sequence ID" value="KRO25994.1"/>
    <property type="molecule type" value="Genomic_DNA"/>
</dbReference>
<comment type="caution">
    <text evidence="2">The sequence shown here is derived from an EMBL/GenBank/DDBJ whole genome shotgun (WGS) entry which is preliminary data.</text>
</comment>
<keyword evidence="1" id="KW-0472">Membrane</keyword>
<reference evidence="2 3" key="1">
    <citation type="journal article" date="2015" name="Genome Announc.">
        <title>Expanding the biotechnology potential of lactobacilli through comparative genomics of 213 strains and associated genera.</title>
        <authorList>
            <person name="Sun Z."/>
            <person name="Harris H.M."/>
            <person name="McCann A."/>
            <person name="Guo C."/>
            <person name="Argimon S."/>
            <person name="Zhang W."/>
            <person name="Yang X."/>
            <person name="Jeffery I.B."/>
            <person name="Cooney J.C."/>
            <person name="Kagawa T.F."/>
            <person name="Liu W."/>
            <person name="Song Y."/>
            <person name="Salvetti E."/>
            <person name="Wrobel A."/>
            <person name="Rasinkangas P."/>
            <person name="Parkhill J."/>
            <person name="Rea M.C."/>
            <person name="O'Sullivan O."/>
            <person name="Ritari J."/>
            <person name="Douillard F.P."/>
            <person name="Paul Ross R."/>
            <person name="Yang R."/>
            <person name="Briner A.E."/>
            <person name="Felis G.E."/>
            <person name="de Vos W.M."/>
            <person name="Barrangou R."/>
            <person name="Klaenhammer T.R."/>
            <person name="Caufield P.W."/>
            <person name="Cui Y."/>
            <person name="Zhang H."/>
            <person name="O'Toole P.W."/>
        </authorList>
    </citation>
    <scope>NUCLEOTIDE SEQUENCE [LARGE SCALE GENOMIC DNA]</scope>
    <source>
        <strain evidence="2 3">DSM 23026</strain>
    </source>
</reference>
<gene>
    <name evidence="2" type="ORF">IV88_GL001262</name>
</gene>
<keyword evidence="3" id="KW-1185">Reference proteome</keyword>
<keyword evidence="1" id="KW-0812">Transmembrane</keyword>
<proteinExistence type="predicted"/>
<name>A0A0R2NS06_9LACO</name>
<dbReference type="Proteomes" id="UP000051249">
    <property type="component" value="Unassembled WGS sequence"/>
</dbReference>
<feature type="transmembrane region" description="Helical" evidence="1">
    <location>
        <begin position="49"/>
        <end position="71"/>
    </location>
</feature>
<evidence type="ECO:0000313" key="3">
    <source>
        <dbReference type="Proteomes" id="UP000051249"/>
    </source>
</evidence>
<organism evidence="2 3">
    <name type="scientific">Pediococcus argentinicus</name>
    <dbReference type="NCBI Taxonomy" id="480391"/>
    <lineage>
        <taxon>Bacteria</taxon>
        <taxon>Bacillati</taxon>
        <taxon>Bacillota</taxon>
        <taxon>Bacilli</taxon>
        <taxon>Lactobacillales</taxon>
        <taxon>Lactobacillaceae</taxon>
        <taxon>Pediococcus</taxon>
    </lineage>
</organism>
<feature type="transmembrane region" description="Helical" evidence="1">
    <location>
        <begin position="7"/>
        <end position="29"/>
    </location>
</feature>
<protein>
    <submittedName>
        <fullName evidence="2">Uncharacterized protein</fullName>
    </submittedName>
</protein>
<dbReference type="PATRIC" id="fig|480391.4.peg.1281"/>
<sequence>MKNTILRILYPTIIIQILLYLFGFFNWAALVSSHTHPFFNMYSDSFGTLMFWSLLVVISIIGITLSIYLILMRQIPSNSIIGIILALIGFCLPIISFVFLIIPATVLILAAIFIYLLNFKQMN</sequence>
<evidence type="ECO:0000313" key="2">
    <source>
        <dbReference type="EMBL" id="KRO25994.1"/>
    </source>
</evidence>
<dbReference type="AlphaFoldDB" id="A0A0R2NS06"/>
<feature type="transmembrane region" description="Helical" evidence="1">
    <location>
        <begin position="83"/>
        <end position="116"/>
    </location>
</feature>
<accession>A0A0R2NS06</accession>